<evidence type="ECO:0000256" key="3">
    <source>
        <dbReference type="ARBA" id="ARBA00023121"/>
    </source>
</evidence>
<comment type="catalytic activity">
    <reaction evidence="5">
        <text>cholesterol(in) = cholesterol(out)</text>
        <dbReference type="Rhea" id="RHEA:39747"/>
        <dbReference type="ChEBI" id="CHEBI:16113"/>
    </reaction>
</comment>
<gene>
    <name evidence="7" type="primary">Stard6</name>
    <name evidence="7" type="ORF">GTO95_0011616</name>
</gene>
<feature type="non-terminal residue" evidence="7">
    <location>
        <position position="207"/>
    </location>
</feature>
<dbReference type="InterPro" id="IPR023393">
    <property type="entry name" value="START-like_dom_sf"/>
</dbReference>
<dbReference type="Pfam" id="PF01852">
    <property type="entry name" value="START"/>
    <property type="match status" value="1"/>
</dbReference>
<proteinExistence type="predicted"/>
<evidence type="ECO:0000256" key="1">
    <source>
        <dbReference type="ARBA" id="ARBA00022448"/>
    </source>
</evidence>
<evidence type="ECO:0000313" key="8">
    <source>
        <dbReference type="Proteomes" id="UP000736164"/>
    </source>
</evidence>
<feature type="non-terminal residue" evidence="7">
    <location>
        <position position="1"/>
    </location>
</feature>
<dbReference type="InterPro" id="IPR000799">
    <property type="entry name" value="StAR-like"/>
</dbReference>
<dbReference type="SMART" id="SM00234">
    <property type="entry name" value="START"/>
    <property type="match status" value="1"/>
</dbReference>
<protein>
    <submittedName>
        <fullName evidence="7">STAR6 protein</fullName>
    </submittedName>
</protein>
<evidence type="ECO:0000256" key="2">
    <source>
        <dbReference type="ARBA" id="ARBA00023055"/>
    </source>
</evidence>
<dbReference type="PROSITE" id="PS50848">
    <property type="entry name" value="START"/>
    <property type="match status" value="1"/>
</dbReference>
<organism evidence="7 8">
    <name type="scientific">Atractosteus spatula</name>
    <name type="common">Alligator gar</name>
    <name type="synonym">Lepisosteus spatula</name>
    <dbReference type="NCBI Taxonomy" id="7917"/>
    <lineage>
        <taxon>Eukaryota</taxon>
        <taxon>Metazoa</taxon>
        <taxon>Chordata</taxon>
        <taxon>Craniata</taxon>
        <taxon>Vertebrata</taxon>
        <taxon>Euteleostomi</taxon>
        <taxon>Actinopterygii</taxon>
        <taxon>Neopterygii</taxon>
        <taxon>Holostei</taxon>
        <taxon>Semionotiformes</taxon>
        <taxon>Lepisosteidae</taxon>
        <taxon>Atractosteus</taxon>
    </lineage>
</organism>
<dbReference type="PRINTS" id="PR00978">
    <property type="entry name" value="STARPROTEIN"/>
</dbReference>
<keyword evidence="1" id="KW-0813">Transport</keyword>
<reference evidence="7" key="1">
    <citation type="journal article" date="2021" name="Cell">
        <title>Tracing the genetic footprints of vertebrate landing in non-teleost ray-finned fishes.</title>
        <authorList>
            <person name="Bi X."/>
            <person name="Wang K."/>
            <person name="Yang L."/>
            <person name="Pan H."/>
            <person name="Jiang H."/>
            <person name="Wei Q."/>
            <person name="Fang M."/>
            <person name="Yu H."/>
            <person name="Zhu C."/>
            <person name="Cai Y."/>
            <person name="He Y."/>
            <person name="Gan X."/>
            <person name="Zeng H."/>
            <person name="Yu D."/>
            <person name="Zhu Y."/>
            <person name="Jiang H."/>
            <person name="Qiu Q."/>
            <person name="Yang H."/>
            <person name="Zhang Y.E."/>
            <person name="Wang W."/>
            <person name="Zhu M."/>
            <person name="He S."/>
            <person name="Zhang G."/>
        </authorList>
    </citation>
    <scope>NUCLEOTIDE SEQUENCE</scope>
    <source>
        <strain evidence="7">Allg_001</strain>
    </source>
</reference>
<feature type="domain" description="START" evidence="6">
    <location>
        <begin position="1"/>
        <end position="207"/>
    </location>
</feature>
<dbReference type="Proteomes" id="UP000736164">
    <property type="component" value="Unassembled WGS sequence"/>
</dbReference>
<comment type="function">
    <text evidence="4">May be involved in the intracellular transport of sterols or other lipids. May bind cholesterol or other sterols.</text>
</comment>
<dbReference type="AlphaFoldDB" id="A0A8J7T8T2"/>
<dbReference type="PANTHER" id="PTHR46374:SF2">
    <property type="entry name" value="STAR-RELATED LIPID TRANSFER PROTEIN 6"/>
    <property type="match status" value="1"/>
</dbReference>
<evidence type="ECO:0000313" key="7">
    <source>
        <dbReference type="EMBL" id="MBN3314903.1"/>
    </source>
</evidence>
<dbReference type="PANTHER" id="PTHR46374">
    <property type="entry name" value="PROTEIN CBG07384"/>
    <property type="match status" value="1"/>
</dbReference>
<sequence>MGYHQSAEELAQKIWSYNQDVSGWTVAKNSRNVTVSWKPSSEYRGKLYRAEGIVEDTPDNIIPFMYLPEYRILWDKALKSYTLLERIDENTAICHTVTHSYGMGLISSRDFVDLISVKRYEEGIITTNSVSVDYAQCPPSPAHIRGHNNPCGYVCTPLPKSPGHSKLVVFIQPDLGGMLPQSIVESALPNNLINLINDTRTGIKTLS</sequence>
<comment type="caution">
    <text evidence="7">The sequence shown here is derived from an EMBL/GenBank/DDBJ whole genome shotgun (WGS) entry which is preliminary data.</text>
</comment>
<dbReference type="InterPro" id="IPR002913">
    <property type="entry name" value="START_lipid-bd_dom"/>
</dbReference>
<evidence type="ECO:0000259" key="6">
    <source>
        <dbReference type="PROSITE" id="PS50848"/>
    </source>
</evidence>
<dbReference type="EMBL" id="JAAWVO010018359">
    <property type="protein sequence ID" value="MBN3314903.1"/>
    <property type="molecule type" value="Genomic_DNA"/>
</dbReference>
<dbReference type="GO" id="GO:0006869">
    <property type="term" value="P:lipid transport"/>
    <property type="evidence" value="ECO:0007669"/>
    <property type="project" value="UniProtKB-KW"/>
</dbReference>
<evidence type="ECO:0000256" key="5">
    <source>
        <dbReference type="ARBA" id="ARBA00034049"/>
    </source>
</evidence>
<dbReference type="SUPFAM" id="SSF55961">
    <property type="entry name" value="Bet v1-like"/>
    <property type="match status" value="1"/>
</dbReference>
<dbReference type="InterPro" id="IPR043556">
    <property type="entry name" value="StARD5/6"/>
</dbReference>
<keyword evidence="3" id="KW-0446">Lipid-binding</keyword>
<accession>A0A8J7T8T2</accession>
<name>A0A8J7T8T2_ATRSP</name>
<evidence type="ECO:0000256" key="4">
    <source>
        <dbReference type="ARBA" id="ARBA00024750"/>
    </source>
</evidence>
<dbReference type="Gene3D" id="3.30.530.20">
    <property type="match status" value="1"/>
</dbReference>
<keyword evidence="8" id="KW-1185">Reference proteome</keyword>
<dbReference type="GO" id="GO:0008289">
    <property type="term" value="F:lipid binding"/>
    <property type="evidence" value="ECO:0007669"/>
    <property type="project" value="UniProtKB-KW"/>
</dbReference>
<keyword evidence="2" id="KW-0445">Lipid transport</keyword>